<sequence length="276" mass="28487">MTNARRARARGLASEVGRTFPGSDVALWAAGATYFGIVGLVPLALASLWAVGRIVGGEALTNAMDAAIVGLPGGHGTPQALRTLTSTALGMSWIQALVVLFPASLYGEGLRRAFLQLSEARDRLTGWRGRAGLLGVAAVAPFLVLAVLAVAPTVGPLYAAGGWSLVLGIVIAFHVVFATVSLALVALFRFVAPGKLGWRALLIGGFASGSVLAGFLQGFVLFLAIPVEWSAPFGGLPIVGAVTALGLWLYLLHLLVLAGYRATVVIDAALSRGHRA</sequence>
<keyword evidence="3 6" id="KW-0812">Transmembrane</keyword>
<dbReference type="Proteomes" id="UP001595947">
    <property type="component" value="Unassembled WGS sequence"/>
</dbReference>
<dbReference type="InterPro" id="IPR017039">
    <property type="entry name" value="Virul_fac_BrkB"/>
</dbReference>
<keyword evidence="5 6" id="KW-0472">Membrane</keyword>
<dbReference type="PANTHER" id="PTHR30213:SF1">
    <property type="entry name" value="INNER MEMBRANE PROTEIN YHJD"/>
    <property type="match status" value="1"/>
</dbReference>
<feature type="transmembrane region" description="Helical" evidence="6">
    <location>
        <begin position="92"/>
        <end position="110"/>
    </location>
</feature>
<evidence type="ECO:0000256" key="1">
    <source>
        <dbReference type="ARBA" id="ARBA00004651"/>
    </source>
</evidence>
<protein>
    <submittedName>
        <fullName evidence="7">YhjD/YihY/BrkB family envelope integrity protein</fullName>
    </submittedName>
</protein>
<gene>
    <name evidence="7" type="ORF">ACFPBZ_22975</name>
</gene>
<keyword evidence="4 6" id="KW-1133">Transmembrane helix</keyword>
<feature type="transmembrane region" description="Helical" evidence="6">
    <location>
        <begin position="231"/>
        <end position="251"/>
    </location>
</feature>
<evidence type="ECO:0000313" key="7">
    <source>
        <dbReference type="EMBL" id="MFC5065099.1"/>
    </source>
</evidence>
<evidence type="ECO:0000256" key="6">
    <source>
        <dbReference type="SAM" id="Phobius"/>
    </source>
</evidence>
<comment type="caution">
    <text evidence="7">The sequence shown here is derived from an EMBL/GenBank/DDBJ whole genome shotgun (WGS) entry which is preliminary data.</text>
</comment>
<name>A0ABV9YUV7_9PSEU</name>
<evidence type="ECO:0000313" key="8">
    <source>
        <dbReference type="Proteomes" id="UP001595947"/>
    </source>
</evidence>
<evidence type="ECO:0000256" key="2">
    <source>
        <dbReference type="ARBA" id="ARBA00022475"/>
    </source>
</evidence>
<feature type="transmembrane region" description="Helical" evidence="6">
    <location>
        <begin position="200"/>
        <end position="225"/>
    </location>
</feature>
<dbReference type="Pfam" id="PF03631">
    <property type="entry name" value="Virul_fac_BrkB"/>
    <property type="match status" value="1"/>
</dbReference>
<feature type="transmembrane region" description="Helical" evidence="6">
    <location>
        <begin position="163"/>
        <end position="188"/>
    </location>
</feature>
<feature type="transmembrane region" description="Helical" evidence="6">
    <location>
        <begin position="25"/>
        <end position="51"/>
    </location>
</feature>
<reference evidence="8" key="1">
    <citation type="journal article" date="2019" name="Int. J. Syst. Evol. Microbiol.">
        <title>The Global Catalogue of Microorganisms (GCM) 10K type strain sequencing project: providing services to taxonomists for standard genome sequencing and annotation.</title>
        <authorList>
            <consortium name="The Broad Institute Genomics Platform"/>
            <consortium name="The Broad Institute Genome Sequencing Center for Infectious Disease"/>
            <person name="Wu L."/>
            <person name="Ma J."/>
        </authorList>
    </citation>
    <scope>NUCLEOTIDE SEQUENCE [LARGE SCALE GENOMIC DNA]</scope>
    <source>
        <strain evidence="8">CGMCC 4.7093</strain>
    </source>
</reference>
<comment type="subcellular location">
    <subcellularLocation>
        <location evidence="1">Cell membrane</location>
        <topology evidence="1">Multi-pass membrane protein</topology>
    </subcellularLocation>
</comment>
<dbReference type="RefSeq" id="WP_378038432.1">
    <property type="nucleotide sequence ID" value="NZ_JBHSIV010000030.1"/>
</dbReference>
<evidence type="ECO:0000256" key="4">
    <source>
        <dbReference type="ARBA" id="ARBA00022989"/>
    </source>
</evidence>
<evidence type="ECO:0000256" key="5">
    <source>
        <dbReference type="ARBA" id="ARBA00023136"/>
    </source>
</evidence>
<keyword evidence="8" id="KW-1185">Reference proteome</keyword>
<accession>A0ABV9YUV7</accession>
<keyword evidence="2" id="KW-1003">Cell membrane</keyword>
<evidence type="ECO:0000256" key="3">
    <source>
        <dbReference type="ARBA" id="ARBA00022692"/>
    </source>
</evidence>
<dbReference type="EMBL" id="JBHSIV010000030">
    <property type="protein sequence ID" value="MFC5065099.1"/>
    <property type="molecule type" value="Genomic_DNA"/>
</dbReference>
<organism evidence="7 8">
    <name type="scientific">Actinomycetospora atypica</name>
    <dbReference type="NCBI Taxonomy" id="1290095"/>
    <lineage>
        <taxon>Bacteria</taxon>
        <taxon>Bacillati</taxon>
        <taxon>Actinomycetota</taxon>
        <taxon>Actinomycetes</taxon>
        <taxon>Pseudonocardiales</taxon>
        <taxon>Pseudonocardiaceae</taxon>
        <taxon>Actinomycetospora</taxon>
    </lineage>
</organism>
<proteinExistence type="predicted"/>
<dbReference type="PANTHER" id="PTHR30213">
    <property type="entry name" value="INNER MEMBRANE PROTEIN YHJD"/>
    <property type="match status" value="1"/>
</dbReference>
<feature type="transmembrane region" description="Helical" evidence="6">
    <location>
        <begin position="131"/>
        <end position="151"/>
    </location>
</feature>